<sequence>MIPTSIFLPLYFLTCRLKTFFYLHFSSTILFLFCSIALGGTRKSRYSLSYFHFHASHPL</sequence>
<proteinExistence type="predicted"/>
<dbReference type="AlphaFoldDB" id="A0AA40EYX3"/>
<evidence type="ECO:0000256" key="1">
    <source>
        <dbReference type="SAM" id="Phobius"/>
    </source>
</evidence>
<protein>
    <submittedName>
        <fullName evidence="2">Uncharacterized protein</fullName>
    </submittedName>
</protein>
<evidence type="ECO:0000313" key="2">
    <source>
        <dbReference type="EMBL" id="KAK0748107.1"/>
    </source>
</evidence>
<gene>
    <name evidence="2" type="ORF">B0T21DRAFT_16400</name>
</gene>
<keyword evidence="1" id="KW-0472">Membrane</keyword>
<keyword evidence="3" id="KW-1185">Reference proteome</keyword>
<evidence type="ECO:0000313" key="3">
    <source>
        <dbReference type="Proteomes" id="UP001172159"/>
    </source>
</evidence>
<reference evidence="2" key="1">
    <citation type="submission" date="2023-06" db="EMBL/GenBank/DDBJ databases">
        <title>Genome-scale phylogeny and comparative genomics of the fungal order Sordariales.</title>
        <authorList>
            <consortium name="Lawrence Berkeley National Laboratory"/>
            <person name="Hensen N."/>
            <person name="Bonometti L."/>
            <person name="Westerberg I."/>
            <person name="Brannstrom I.O."/>
            <person name="Guillou S."/>
            <person name="Cros-Aarteil S."/>
            <person name="Calhoun S."/>
            <person name="Haridas S."/>
            <person name="Kuo A."/>
            <person name="Mondo S."/>
            <person name="Pangilinan J."/>
            <person name="Riley R."/>
            <person name="Labutti K."/>
            <person name="Andreopoulos B."/>
            <person name="Lipzen A."/>
            <person name="Chen C."/>
            <person name="Yanf M."/>
            <person name="Daum C."/>
            <person name="Ng V."/>
            <person name="Clum A."/>
            <person name="Steindorff A."/>
            <person name="Ohm R."/>
            <person name="Martin F."/>
            <person name="Silar P."/>
            <person name="Natvig D."/>
            <person name="Lalanne C."/>
            <person name="Gautier V."/>
            <person name="Ament-Velasquez S.L."/>
            <person name="Kruys A."/>
            <person name="Hutchinson M.I."/>
            <person name="Powell A.J."/>
            <person name="Barry K."/>
            <person name="Miller A.N."/>
            <person name="Grigoriev I.V."/>
            <person name="Debuchy R."/>
            <person name="Gladieux P."/>
            <person name="Thoren M.H."/>
            <person name="Johannesson H."/>
        </authorList>
    </citation>
    <scope>NUCLEOTIDE SEQUENCE</scope>
    <source>
        <strain evidence="2">CBS 540.89</strain>
    </source>
</reference>
<comment type="caution">
    <text evidence="2">The sequence shown here is derived from an EMBL/GenBank/DDBJ whole genome shotgun (WGS) entry which is preliminary data.</text>
</comment>
<dbReference type="Proteomes" id="UP001172159">
    <property type="component" value="Unassembled WGS sequence"/>
</dbReference>
<feature type="transmembrane region" description="Helical" evidence="1">
    <location>
        <begin position="20"/>
        <end position="40"/>
    </location>
</feature>
<keyword evidence="1" id="KW-0812">Transmembrane</keyword>
<keyword evidence="1" id="KW-1133">Transmembrane helix</keyword>
<organism evidence="2 3">
    <name type="scientific">Apiosordaria backusii</name>
    <dbReference type="NCBI Taxonomy" id="314023"/>
    <lineage>
        <taxon>Eukaryota</taxon>
        <taxon>Fungi</taxon>
        <taxon>Dikarya</taxon>
        <taxon>Ascomycota</taxon>
        <taxon>Pezizomycotina</taxon>
        <taxon>Sordariomycetes</taxon>
        <taxon>Sordariomycetidae</taxon>
        <taxon>Sordariales</taxon>
        <taxon>Lasiosphaeriaceae</taxon>
        <taxon>Apiosordaria</taxon>
    </lineage>
</organism>
<name>A0AA40EYX3_9PEZI</name>
<accession>A0AA40EYX3</accession>
<dbReference type="EMBL" id="JAUKTV010000001">
    <property type="protein sequence ID" value="KAK0748107.1"/>
    <property type="molecule type" value="Genomic_DNA"/>
</dbReference>